<dbReference type="CDD" id="cd02947">
    <property type="entry name" value="TRX_family"/>
    <property type="match status" value="1"/>
</dbReference>
<feature type="active site" description="Nucleophile" evidence="3">
    <location>
        <position position="35"/>
    </location>
</feature>
<dbReference type="RefSeq" id="XP_013753867.1">
    <property type="nucleotide sequence ID" value="XM_013898413.1"/>
</dbReference>
<proteinExistence type="inferred from homology"/>
<protein>
    <recommendedName>
        <fullName evidence="2">Thioredoxin</fullName>
    </recommendedName>
</protein>
<dbReference type="SUPFAM" id="SSF52833">
    <property type="entry name" value="Thioredoxin-like"/>
    <property type="match status" value="1"/>
</dbReference>
<feature type="domain" description="Thioredoxin" evidence="5">
    <location>
        <begin position="1"/>
        <end position="110"/>
    </location>
</feature>
<dbReference type="PIRSF" id="PIRSF000077">
    <property type="entry name" value="Thioredoxin"/>
    <property type="match status" value="1"/>
</dbReference>
<evidence type="ECO:0000256" key="1">
    <source>
        <dbReference type="ARBA" id="ARBA00023157"/>
    </source>
</evidence>
<evidence type="ECO:0000313" key="7">
    <source>
        <dbReference type="Proteomes" id="UP000054408"/>
    </source>
</evidence>
<feature type="site" description="Deprotonates C-terminal active site Cys" evidence="3">
    <location>
        <position position="29"/>
    </location>
</feature>
<reference evidence="6 7" key="1">
    <citation type="submission" date="2010-05" db="EMBL/GenBank/DDBJ databases">
        <title>The Genome Sequence of Thecamonas trahens ATCC 50062.</title>
        <authorList>
            <consortium name="The Broad Institute Genome Sequencing Platform"/>
            <person name="Russ C."/>
            <person name="Cuomo C."/>
            <person name="Shea T."/>
            <person name="Young S.K."/>
            <person name="Zeng Q."/>
            <person name="Koehrsen M."/>
            <person name="Haas B."/>
            <person name="Borodovsky M."/>
            <person name="Guigo R."/>
            <person name="Alvarado L."/>
            <person name="Berlin A."/>
            <person name="Bochicchio J."/>
            <person name="Borenstein D."/>
            <person name="Chapman S."/>
            <person name="Chen Z."/>
            <person name="Freedman E."/>
            <person name="Gellesch M."/>
            <person name="Goldberg J."/>
            <person name="Griggs A."/>
            <person name="Gujja S."/>
            <person name="Heilman E."/>
            <person name="Heiman D."/>
            <person name="Hepburn T."/>
            <person name="Howarth C."/>
            <person name="Jen D."/>
            <person name="Larson L."/>
            <person name="Mehta T."/>
            <person name="Park D."/>
            <person name="Pearson M."/>
            <person name="Roberts A."/>
            <person name="Saif S."/>
            <person name="Shenoy N."/>
            <person name="Sisk P."/>
            <person name="Stolte C."/>
            <person name="Sykes S."/>
            <person name="Thomson T."/>
            <person name="Walk T."/>
            <person name="White J."/>
            <person name="Yandava C."/>
            <person name="Burger G."/>
            <person name="Gray M.W."/>
            <person name="Holland P.W.H."/>
            <person name="King N."/>
            <person name="Lang F.B.F."/>
            <person name="Roger A.J."/>
            <person name="Ruiz-Trillo I."/>
            <person name="Lander E."/>
            <person name="Nusbaum C."/>
        </authorList>
    </citation>
    <scope>NUCLEOTIDE SEQUENCE [LARGE SCALE GENOMIC DNA]</scope>
    <source>
        <strain evidence="6 7">ATCC 50062</strain>
    </source>
</reference>
<feature type="active site" description="Nucleophile" evidence="3">
    <location>
        <position position="38"/>
    </location>
</feature>
<evidence type="ECO:0000256" key="2">
    <source>
        <dbReference type="PIRNR" id="PIRNR000077"/>
    </source>
</evidence>
<dbReference type="GeneID" id="25568353"/>
<feature type="disulfide bond" description="Redox-active" evidence="4">
    <location>
        <begin position="35"/>
        <end position="38"/>
    </location>
</feature>
<comment type="similarity">
    <text evidence="2">Belongs to the thioredoxin family.</text>
</comment>
<keyword evidence="4" id="KW-0676">Redox-active center</keyword>
<dbReference type="Proteomes" id="UP000054408">
    <property type="component" value="Unassembled WGS sequence"/>
</dbReference>
<dbReference type="GO" id="GO:0015035">
    <property type="term" value="F:protein-disulfide reductase activity"/>
    <property type="evidence" value="ECO:0007669"/>
    <property type="project" value="InterPro"/>
</dbReference>
<dbReference type="Gene3D" id="3.40.30.10">
    <property type="entry name" value="Glutaredoxin"/>
    <property type="match status" value="1"/>
</dbReference>
<feature type="site" description="Contributes to redox potential value" evidence="3">
    <location>
        <position position="36"/>
    </location>
</feature>
<dbReference type="PANTHER" id="PTHR46115">
    <property type="entry name" value="THIOREDOXIN-LIKE PROTEIN 1"/>
    <property type="match status" value="1"/>
</dbReference>
<evidence type="ECO:0000256" key="4">
    <source>
        <dbReference type="PIRSR" id="PIRSR000077-4"/>
    </source>
</evidence>
<keyword evidence="1 4" id="KW-1015">Disulfide bond</keyword>
<dbReference type="Pfam" id="PF00085">
    <property type="entry name" value="Thioredoxin"/>
    <property type="match status" value="1"/>
</dbReference>
<dbReference type="InterPro" id="IPR036249">
    <property type="entry name" value="Thioredoxin-like_sf"/>
</dbReference>
<evidence type="ECO:0000259" key="5">
    <source>
        <dbReference type="PROSITE" id="PS51352"/>
    </source>
</evidence>
<dbReference type="AlphaFoldDB" id="A0A0L0DPJ4"/>
<organism evidence="6 7">
    <name type="scientific">Thecamonas trahens ATCC 50062</name>
    <dbReference type="NCBI Taxonomy" id="461836"/>
    <lineage>
        <taxon>Eukaryota</taxon>
        <taxon>Apusozoa</taxon>
        <taxon>Apusomonadida</taxon>
        <taxon>Apusomonadidae</taxon>
        <taxon>Thecamonas</taxon>
    </lineage>
</organism>
<dbReference type="OMA" id="HIHYVTD"/>
<keyword evidence="7" id="KW-1185">Reference proteome</keyword>
<dbReference type="InterPro" id="IPR013766">
    <property type="entry name" value="Thioredoxin_domain"/>
</dbReference>
<dbReference type="eggNOG" id="KOG0907">
    <property type="taxonomic scope" value="Eukaryota"/>
</dbReference>
<dbReference type="PROSITE" id="PS51352">
    <property type="entry name" value="THIOREDOXIN_2"/>
    <property type="match status" value="1"/>
</dbReference>
<name>A0A0L0DPJ4_THETB</name>
<dbReference type="OrthoDB" id="2121326at2759"/>
<feature type="site" description="Contributes to redox potential value" evidence="3">
    <location>
        <position position="37"/>
    </location>
</feature>
<dbReference type="InterPro" id="IPR005746">
    <property type="entry name" value="Thioredoxin"/>
</dbReference>
<dbReference type="PRINTS" id="PR00421">
    <property type="entry name" value="THIOREDOXIN"/>
</dbReference>
<gene>
    <name evidence="6" type="ORF">AMSG_10021</name>
</gene>
<dbReference type="PROSITE" id="PS00194">
    <property type="entry name" value="THIOREDOXIN_1"/>
    <property type="match status" value="1"/>
</dbReference>
<evidence type="ECO:0000256" key="3">
    <source>
        <dbReference type="PIRSR" id="PIRSR000077-1"/>
    </source>
</evidence>
<dbReference type="EMBL" id="GL349487">
    <property type="protein sequence ID" value="KNC54229.1"/>
    <property type="molecule type" value="Genomic_DNA"/>
</dbReference>
<evidence type="ECO:0000313" key="6">
    <source>
        <dbReference type="EMBL" id="KNC54229.1"/>
    </source>
</evidence>
<dbReference type="STRING" id="461836.A0A0L0DPJ4"/>
<dbReference type="InterPro" id="IPR017937">
    <property type="entry name" value="Thioredoxin_CS"/>
</dbReference>
<sequence>MSTGSVHHVTSSDEFDNFIKEHAGLVVVDFSATWCGPCRMIGPKYEAAAASDDYSSVLFLKVDVDELDDVAGRCGVRAMPTFQFYKGGEMVGEFSGAAEAKLHENLKKHM</sequence>
<accession>A0A0L0DPJ4</accession>
<dbReference type="FunFam" id="3.40.30.10:FF:000245">
    <property type="entry name" value="Thioredoxin"/>
    <property type="match status" value="1"/>
</dbReference>